<organism evidence="2 3">
    <name type="scientific">Streptococcus oralis</name>
    <dbReference type="NCBI Taxonomy" id="1303"/>
    <lineage>
        <taxon>Bacteria</taxon>
        <taxon>Bacillati</taxon>
        <taxon>Bacillota</taxon>
        <taxon>Bacilli</taxon>
        <taxon>Lactobacillales</taxon>
        <taxon>Streptococcaceae</taxon>
        <taxon>Streptococcus</taxon>
    </lineage>
</organism>
<proteinExistence type="inferred from homology"/>
<evidence type="ECO:0000256" key="1">
    <source>
        <dbReference type="ARBA" id="ARBA00009990"/>
    </source>
</evidence>
<evidence type="ECO:0000313" key="3">
    <source>
        <dbReference type="Proteomes" id="UP000289485"/>
    </source>
</evidence>
<dbReference type="GO" id="GO:0051082">
    <property type="term" value="F:unfolded protein binding"/>
    <property type="evidence" value="ECO:0007669"/>
    <property type="project" value="InterPro"/>
</dbReference>
<dbReference type="Gene3D" id="3.10.420.10">
    <property type="entry name" value="SecB-like"/>
    <property type="match status" value="1"/>
</dbReference>
<evidence type="ECO:0008006" key="4">
    <source>
        <dbReference type="Google" id="ProtNLM"/>
    </source>
</evidence>
<dbReference type="Proteomes" id="UP000289485">
    <property type="component" value="Unassembled WGS sequence"/>
</dbReference>
<dbReference type="SUPFAM" id="SSF54611">
    <property type="entry name" value="SecB-like"/>
    <property type="match status" value="1"/>
</dbReference>
<sequence>MDKPVISLEKYEVDKINFSRTLTNEDKENGEAFDVSFSGGLTEDEKNGKVTISVTCIDKETFRKATVTVSGYFLINDTENIKEFLIVNGSAIIFPYVRSILSMVTSFDSETALLIPTVNILDIMKDKSEPK</sequence>
<name>A0A4Q2FHT3_STROR</name>
<protein>
    <recommendedName>
        <fullName evidence="4">Preprotein translocase subunit SecB</fullName>
    </recommendedName>
</protein>
<dbReference type="GO" id="GO:0051262">
    <property type="term" value="P:protein tetramerization"/>
    <property type="evidence" value="ECO:0007669"/>
    <property type="project" value="InterPro"/>
</dbReference>
<comment type="similarity">
    <text evidence="1">Belongs to the SecB family.</text>
</comment>
<gene>
    <name evidence="2" type="ORF">DF216_06585</name>
</gene>
<evidence type="ECO:0000313" key="2">
    <source>
        <dbReference type="EMBL" id="RXX20702.1"/>
    </source>
</evidence>
<dbReference type="InterPro" id="IPR003708">
    <property type="entry name" value="SecB"/>
</dbReference>
<dbReference type="Pfam" id="PF02556">
    <property type="entry name" value="SecB"/>
    <property type="match status" value="1"/>
</dbReference>
<comment type="caution">
    <text evidence="2">The sequence shown here is derived from an EMBL/GenBank/DDBJ whole genome shotgun (WGS) entry which is preliminary data.</text>
</comment>
<dbReference type="GO" id="GO:0015031">
    <property type="term" value="P:protein transport"/>
    <property type="evidence" value="ECO:0007669"/>
    <property type="project" value="InterPro"/>
</dbReference>
<dbReference type="EMBL" id="QEWJ01000007">
    <property type="protein sequence ID" value="RXX20702.1"/>
    <property type="molecule type" value="Genomic_DNA"/>
</dbReference>
<dbReference type="AlphaFoldDB" id="A0A4Q2FHT3"/>
<dbReference type="InterPro" id="IPR035958">
    <property type="entry name" value="SecB-like_sf"/>
</dbReference>
<reference evidence="2 3" key="1">
    <citation type="submission" date="2018-05" db="EMBL/GenBank/DDBJ databases">
        <title>Streptococcus from otitis media.</title>
        <authorList>
            <person name="Wayes A.M."/>
            <person name="Jakubovics N.S."/>
        </authorList>
    </citation>
    <scope>NUCLEOTIDE SEQUENCE [LARGE SCALE GENOMIC DNA]</scope>
    <source>
        <strain evidence="2 3">NU43</strain>
    </source>
</reference>
<accession>A0A4Q2FHT3</accession>
<dbReference type="RefSeq" id="WP_129326337.1">
    <property type="nucleotide sequence ID" value="NZ_QEWJ01000007.1"/>
</dbReference>